<feature type="transmembrane region" description="Helical" evidence="6">
    <location>
        <begin position="299"/>
        <end position="319"/>
    </location>
</feature>
<feature type="transmembrane region" description="Helical" evidence="6">
    <location>
        <begin position="67"/>
        <end position="88"/>
    </location>
</feature>
<gene>
    <name evidence="8" type="ORF">AURDEDRAFT_188977</name>
</gene>
<evidence type="ECO:0000256" key="4">
    <source>
        <dbReference type="ARBA" id="ARBA00023136"/>
    </source>
</evidence>
<feature type="transmembrane region" description="Helical" evidence="6">
    <location>
        <begin position="224"/>
        <end position="244"/>
    </location>
</feature>
<dbReference type="SUPFAM" id="SSF103473">
    <property type="entry name" value="MFS general substrate transporter"/>
    <property type="match status" value="1"/>
</dbReference>
<dbReference type="OMA" id="MFTTFPT"/>
<evidence type="ECO:0000256" key="1">
    <source>
        <dbReference type="ARBA" id="ARBA00004141"/>
    </source>
</evidence>
<evidence type="ECO:0000256" key="2">
    <source>
        <dbReference type="ARBA" id="ARBA00022692"/>
    </source>
</evidence>
<feature type="transmembrane region" description="Helical" evidence="6">
    <location>
        <begin position="435"/>
        <end position="456"/>
    </location>
</feature>
<dbReference type="FunFam" id="1.20.1250.20:FF:000011">
    <property type="entry name" value="MFS multidrug transporter, putative"/>
    <property type="match status" value="1"/>
</dbReference>
<feature type="transmembrane region" description="Helical" evidence="6">
    <location>
        <begin position="135"/>
        <end position="154"/>
    </location>
</feature>
<feature type="compositionally biased region" description="Basic and acidic residues" evidence="5">
    <location>
        <begin position="1"/>
        <end position="16"/>
    </location>
</feature>
<keyword evidence="9" id="KW-1185">Reference proteome</keyword>
<evidence type="ECO:0000313" key="8">
    <source>
        <dbReference type="EMBL" id="EJD34585.1"/>
    </source>
</evidence>
<dbReference type="CDD" id="cd17323">
    <property type="entry name" value="MFS_Tpo1_MDR_like"/>
    <property type="match status" value="1"/>
</dbReference>
<feature type="transmembrane region" description="Helical" evidence="6">
    <location>
        <begin position="160"/>
        <end position="183"/>
    </location>
</feature>
<evidence type="ECO:0000259" key="7">
    <source>
        <dbReference type="PROSITE" id="PS50850"/>
    </source>
</evidence>
<dbReference type="GO" id="GO:0022857">
    <property type="term" value="F:transmembrane transporter activity"/>
    <property type="evidence" value="ECO:0007669"/>
    <property type="project" value="InterPro"/>
</dbReference>
<dbReference type="OrthoDB" id="6770063at2759"/>
<keyword evidence="4 6" id="KW-0472">Membrane</keyword>
<dbReference type="PANTHER" id="PTHR23502:SF60">
    <property type="entry name" value="MAJOR FACILITATOR SUPERFAMILY (MFS) PROFILE DOMAIN-CONTAINING PROTEIN-RELATED"/>
    <property type="match status" value="1"/>
</dbReference>
<evidence type="ECO:0000313" key="9">
    <source>
        <dbReference type="Proteomes" id="UP000006514"/>
    </source>
</evidence>
<dbReference type="Pfam" id="PF07690">
    <property type="entry name" value="MFS_1"/>
    <property type="match status" value="1"/>
</dbReference>
<proteinExistence type="predicted"/>
<dbReference type="PROSITE" id="PS50850">
    <property type="entry name" value="MFS"/>
    <property type="match status" value="1"/>
</dbReference>
<comment type="subcellular location">
    <subcellularLocation>
        <location evidence="1">Membrane</location>
        <topology evidence="1">Multi-pass membrane protein</topology>
    </subcellularLocation>
</comment>
<dbReference type="PANTHER" id="PTHR23502">
    <property type="entry name" value="MAJOR FACILITATOR SUPERFAMILY"/>
    <property type="match status" value="1"/>
</dbReference>
<dbReference type="Proteomes" id="UP000006514">
    <property type="component" value="Unassembled WGS sequence"/>
</dbReference>
<evidence type="ECO:0000256" key="3">
    <source>
        <dbReference type="ARBA" id="ARBA00022989"/>
    </source>
</evidence>
<dbReference type="Gene3D" id="1.20.1250.20">
    <property type="entry name" value="MFS general substrate transporter like domains"/>
    <property type="match status" value="1"/>
</dbReference>
<feature type="transmembrane region" description="Helical" evidence="6">
    <location>
        <begin position="405"/>
        <end position="428"/>
    </location>
</feature>
<protein>
    <submittedName>
        <fullName evidence="8">MFS general substrate transporter</fullName>
    </submittedName>
</protein>
<dbReference type="eggNOG" id="KOG0255">
    <property type="taxonomic scope" value="Eukaryota"/>
</dbReference>
<feature type="transmembrane region" description="Helical" evidence="6">
    <location>
        <begin position="100"/>
        <end position="123"/>
    </location>
</feature>
<dbReference type="AlphaFoldDB" id="J0WQ50"/>
<dbReference type="InterPro" id="IPR020846">
    <property type="entry name" value="MFS_dom"/>
</dbReference>
<feature type="region of interest" description="Disordered" evidence="5">
    <location>
        <begin position="1"/>
        <end position="39"/>
    </location>
</feature>
<feature type="transmembrane region" description="Helical" evidence="6">
    <location>
        <begin position="476"/>
        <end position="494"/>
    </location>
</feature>
<feature type="transmembrane region" description="Helical" evidence="6">
    <location>
        <begin position="380"/>
        <end position="399"/>
    </location>
</feature>
<name>J0WQ50_AURST</name>
<evidence type="ECO:0000256" key="6">
    <source>
        <dbReference type="SAM" id="Phobius"/>
    </source>
</evidence>
<dbReference type="InParanoid" id="J0WQ50"/>
<reference evidence="9" key="1">
    <citation type="journal article" date="2012" name="Science">
        <title>The Paleozoic origin of enzymatic lignin decomposition reconstructed from 31 fungal genomes.</title>
        <authorList>
            <person name="Floudas D."/>
            <person name="Binder M."/>
            <person name="Riley R."/>
            <person name="Barry K."/>
            <person name="Blanchette R.A."/>
            <person name="Henrissat B."/>
            <person name="Martinez A.T."/>
            <person name="Otillar R."/>
            <person name="Spatafora J.W."/>
            <person name="Yadav J.S."/>
            <person name="Aerts A."/>
            <person name="Benoit I."/>
            <person name="Boyd A."/>
            <person name="Carlson A."/>
            <person name="Copeland A."/>
            <person name="Coutinho P.M."/>
            <person name="de Vries R.P."/>
            <person name="Ferreira P."/>
            <person name="Findley K."/>
            <person name="Foster B."/>
            <person name="Gaskell J."/>
            <person name="Glotzer D."/>
            <person name="Gorecki P."/>
            <person name="Heitman J."/>
            <person name="Hesse C."/>
            <person name="Hori C."/>
            <person name="Igarashi K."/>
            <person name="Jurgens J.A."/>
            <person name="Kallen N."/>
            <person name="Kersten P."/>
            <person name="Kohler A."/>
            <person name="Kuees U."/>
            <person name="Kumar T.K.A."/>
            <person name="Kuo A."/>
            <person name="LaButti K."/>
            <person name="Larrondo L.F."/>
            <person name="Lindquist E."/>
            <person name="Ling A."/>
            <person name="Lombard V."/>
            <person name="Lucas S."/>
            <person name="Lundell T."/>
            <person name="Martin R."/>
            <person name="McLaughlin D.J."/>
            <person name="Morgenstern I."/>
            <person name="Morin E."/>
            <person name="Murat C."/>
            <person name="Nagy L.G."/>
            <person name="Nolan M."/>
            <person name="Ohm R.A."/>
            <person name="Patyshakuliyeva A."/>
            <person name="Rokas A."/>
            <person name="Ruiz-Duenas F.J."/>
            <person name="Sabat G."/>
            <person name="Salamov A."/>
            <person name="Samejima M."/>
            <person name="Schmutz J."/>
            <person name="Slot J.C."/>
            <person name="St John F."/>
            <person name="Stenlid J."/>
            <person name="Sun H."/>
            <person name="Sun S."/>
            <person name="Syed K."/>
            <person name="Tsang A."/>
            <person name="Wiebenga A."/>
            <person name="Young D."/>
            <person name="Pisabarro A."/>
            <person name="Eastwood D.C."/>
            <person name="Martin F."/>
            <person name="Cullen D."/>
            <person name="Grigoriev I.V."/>
            <person name="Hibbett D.S."/>
        </authorList>
    </citation>
    <scope>NUCLEOTIDE SEQUENCE [LARGE SCALE GENOMIC DNA]</scope>
    <source>
        <strain evidence="9">TFB10046</strain>
    </source>
</reference>
<organism evidence="8 9">
    <name type="scientific">Auricularia subglabra (strain TFB-10046 / SS5)</name>
    <name type="common">White-rot fungus</name>
    <name type="synonym">Auricularia delicata (strain TFB10046)</name>
    <dbReference type="NCBI Taxonomy" id="717982"/>
    <lineage>
        <taxon>Eukaryota</taxon>
        <taxon>Fungi</taxon>
        <taxon>Dikarya</taxon>
        <taxon>Basidiomycota</taxon>
        <taxon>Agaricomycotina</taxon>
        <taxon>Agaricomycetes</taxon>
        <taxon>Auriculariales</taxon>
        <taxon>Auriculariaceae</taxon>
        <taxon>Auricularia</taxon>
    </lineage>
</organism>
<feature type="domain" description="Major facilitator superfamily (MFS) profile" evidence="7">
    <location>
        <begin position="69"/>
        <end position="497"/>
    </location>
</feature>
<dbReference type="EMBL" id="JH687934">
    <property type="protein sequence ID" value="EJD34585.1"/>
    <property type="molecule type" value="Genomic_DNA"/>
</dbReference>
<dbReference type="InterPro" id="IPR036259">
    <property type="entry name" value="MFS_trans_sf"/>
</dbReference>
<dbReference type="GO" id="GO:0005886">
    <property type="term" value="C:plasma membrane"/>
    <property type="evidence" value="ECO:0007669"/>
    <property type="project" value="TreeGrafter"/>
</dbReference>
<keyword evidence="2 6" id="KW-0812">Transmembrane</keyword>
<dbReference type="KEGG" id="adl:AURDEDRAFT_188977"/>
<evidence type="ECO:0000256" key="5">
    <source>
        <dbReference type="SAM" id="MobiDB-lite"/>
    </source>
</evidence>
<feature type="transmembrane region" description="Helical" evidence="6">
    <location>
        <begin position="195"/>
        <end position="218"/>
    </location>
</feature>
<dbReference type="InterPro" id="IPR011701">
    <property type="entry name" value="MFS"/>
</dbReference>
<accession>J0WQ50</accession>
<sequence>MAALPEKKQLSDEDLSRTTSQDATLAPHRSRESGVLNEELEISGVETPLDWEQDPDNPRNWSTKKKWVSTGVVSMYTLVAPLASSMLAPGLEDMARHYHITNQTVIGLVLSIFLVGFGIGPLIYGPLSEVYGRVWVLHISTIIFTIFNMVSIWAPNTASIIIFRLLAGLGGSAAVGIGGGVVADVFNERERAQAMGIYTLGPLIGPVVGPVAGGFIVASIGFKYIFVVITGLAVISLAIGLPFLRETYAPVIIERKAKKRARDEEARGEVPEKVPEEPKLSHVLWLNLSRPLILLTRSYICFLLAFYMGLTYGYMYLMFTTFPTTFHDIYGFGTGVSGLAYLGLGVGFFSSTLIGSRVMNTIYLNLTKRNNGVAKPEYRIPLMIVASGMIPIGLFWYGWTARSSVHWIVPIIGTAVFGLGVMLSFLAIQLYLVDTFTFAASAIAAASFLRALFGFVFPLFAQQMFDAMGTGPGNSMLAGIAIVVGVPFPIYLYYRGELLRSRSSLTRR</sequence>
<feature type="non-terminal residue" evidence="8">
    <location>
        <position position="1"/>
    </location>
</feature>
<keyword evidence="3 6" id="KW-1133">Transmembrane helix</keyword>
<feature type="transmembrane region" description="Helical" evidence="6">
    <location>
        <begin position="339"/>
        <end position="359"/>
    </location>
</feature>